<dbReference type="AlphaFoldDB" id="A0A245ZHW0"/>
<feature type="transmembrane region" description="Helical" evidence="2">
    <location>
        <begin position="32"/>
        <end position="50"/>
    </location>
</feature>
<dbReference type="Gene3D" id="3.30.70.270">
    <property type="match status" value="1"/>
</dbReference>
<dbReference type="InterPro" id="IPR043128">
    <property type="entry name" value="Rev_trsase/Diguanyl_cyclase"/>
</dbReference>
<reference evidence="4 5" key="1">
    <citation type="submission" date="2017-03" db="EMBL/GenBank/DDBJ databases">
        <title>Genome sequence of Sphingomonas dokdonensis DSM 21029.</title>
        <authorList>
            <person name="Poehlein A."/>
            <person name="Wuebbeler J.H."/>
            <person name="Steinbuechel A."/>
            <person name="Daniel R."/>
        </authorList>
    </citation>
    <scope>NUCLEOTIDE SEQUENCE [LARGE SCALE GENOMIC DNA]</scope>
    <source>
        <strain evidence="4 5">DSM 21029</strain>
    </source>
</reference>
<keyword evidence="2" id="KW-0812">Transmembrane</keyword>
<dbReference type="GO" id="GO:0043709">
    <property type="term" value="P:cell adhesion involved in single-species biofilm formation"/>
    <property type="evidence" value="ECO:0007669"/>
    <property type="project" value="TreeGrafter"/>
</dbReference>
<feature type="domain" description="GGDEF" evidence="3">
    <location>
        <begin position="235"/>
        <end position="366"/>
    </location>
</feature>
<evidence type="ECO:0000313" key="4">
    <source>
        <dbReference type="EMBL" id="OWK29314.1"/>
    </source>
</evidence>
<dbReference type="GO" id="GO:0005886">
    <property type="term" value="C:plasma membrane"/>
    <property type="evidence" value="ECO:0007669"/>
    <property type="project" value="TreeGrafter"/>
</dbReference>
<dbReference type="SMART" id="SM00267">
    <property type="entry name" value="GGDEF"/>
    <property type="match status" value="1"/>
</dbReference>
<dbReference type="GO" id="GO:0052621">
    <property type="term" value="F:diguanylate cyclase activity"/>
    <property type="evidence" value="ECO:0007669"/>
    <property type="project" value="UniProtKB-EC"/>
</dbReference>
<dbReference type="NCBIfam" id="TIGR00254">
    <property type="entry name" value="GGDEF"/>
    <property type="match status" value="1"/>
</dbReference>
<sequence length="375" mass="39987">MARFMRWLFDAVASHPEVREELIATAIQRRPAVYFACVTAMLISSSAVVYTGAGWAYVWLCFDAAIVLGRLYLSFRFDDGKNVPVGGRAATFALMFVLFVTLGLWCAVSVVLGPPGLVLLSVITVLAVFAGVSTRWAAFPRLTVITIVAMALPMCVAICIRAGGGISISAVQFGVVALMLAAQTMQNHHSLMRMILAEHHNAGLARIDPLTGLGNRFSLFEALDRLYASESEGGAHAALLYLDLDGFKGFNDARGHDAGDELLRRAARTMRDEALDSRAYRIGGDEFVVVQPGRDEEAAVALAERIIRAVSSMRVSDGGPVAGVGVTVGIAFAARAAKPRALIARADEALYAAKRAGKGAYRVAGSDTVKRPLAA</sequence>
<dbReference type="Pfam" id="PF00990">
    <property type="entry name" value="GGDEF"/>
    <property type="match status" value="1"/>
</dbReference>
<feature type="transmembrane region" description="Helical" evidence="2">
    <location>
        <begin position="56"/>
        <end position="73"/>
    </location>
</feature>
<dbReference type="PROSITE" id="PS50887">
    <property type="entry name" value="GGDEF"/>
    <property type="match status" value="1"/>
</dbReference>
<dbReference type="InterPro" id="IPR029787">
    <property type="entry name" value="Nucleotide_cyclase"/>
</dbReference>
<name>A0A245ZHW0_9SPHN</name>
<dbReference type="Proteomes" id="UP000197290">
    <property type="component" value="Unassembled WGS sequence"/>
</dbReference>
<keyword evidence="2" id="KW-1133">Transmembrane helix</keyword>
<protein>
    <recommendedName>
        <fullName evidence="1">diguanylate cyclase</fullName>
        <ecNumber evidence="1">2.7.7.65</ecNumber>
    </recommendedName>
</protein>
<dbReference type="SUPFAM" id="SSF55073">
    <property type="entry name" value="Nucleotide cyclase"/>
    <property type="match status" value="1"/>
</dbReference>
<dbReference type="EMBL" id="NBBI01000004">
    <property type="protein sequence ID" value="OWK29314.1"/>
    <property type="molecule type" value="Genomic_DNA"/>
</dbReference>
<keyword evidence="2" id="KW-0472">Membrane</keyword>
<gene>
    <name evidence="4" type="primary">pleD</name>
    <name evidence="4" type="ORF">SPDO_22990</name>
</gene>
<keyword evidence="5" id="KW-1185">Reference proteome</keyword>
<feature type="transmembrane region" description="Helical" evidence="2">
    <location>
        <begin position="166"/>
        <end position="185"/>
    </location>
</feature>
<dbReference type="GO" id="GO:1902201">
    <property type="term" value="P:negative regulation of bacterial-type flagellum-dependent cell motility"/>
    <property type="evidence" value="ECO:0007669"/>
    <property type="project" value="TreeGrafter"/>
</dbReference>
<dbReference type="InterPro" id="IPR000160">
    <property type="entry name" value="GGDEF_dom"/>
</dbReference>
<accession>A0A245ZHW0</accession>
<dbReference type="EC" id="2.7.7.65" evidence="1"/>
<evidence type="ECO:0000256" key="2">
    <source>
        <dbReference type="SAM" id="Phobius"/>
    </source>
</evidence>
<dbReference type="InterPro" id="IPR050469">
    <property type="entry name" value="Diguanylate_Cyclase"/>
</dbReference>
<evidence type="ECO:0000313" key="5">
    <source>
        <dbReference type="Proteomes" id="UP000197290"/>
    </source>
</evidence>
<dbReference type="PANTHER" id="PTHR45138:SF24">
    <property type="entry name" value="DIGUANYLATE CYCLASE DGCC-RELATED"/>
    <property type="match status" value="1"/>
</dbReference>
<organism evidence="4 5">
    <name type="scientific">Sphingomonas dokdonensis</name>
    <dbReference type="NCBI Taxonomy" id="344880"/>
    <lineage>
        <taxon>Bacteria</taxon>
        <taxon>Pseudomonadati</taxon>
        <taxon>Pseudomonadota</taxon>
        <taxon>Alphaproteobacteria</taxon>
        <taxon>Sphingomonadales</taxon>
        <taxon>Sphingomonadaceae</taxon>
        <taxon>Sphingomonas</taxon>
    </lineage>
</organism>
<evidence type="ECO:0000259" key="3">
    <source>
        <dbReference type="PROSITE" id="PS50887"/>
    </source>
</evidence>
<dbReference type="PANTHER" id="PTHR45138">
    <property type="entry name" value="REGULATORY COMPONENTS OF SENSORY TRANSDUCTION SYSTEM"/>
    <property type="match status" value="1"/>
</dbReference>
<proteinExistence type="predicted"/>
<feature type="transmembrane region" description="Helical" evidence="2">
    <location>
        <begin position="111"/>
        <end position="130"/>
    </location>
</feature>
<feature type="transmembrane region" description="Helical" evidence="2">
    <location>
        <begin position="85"/>
        <end position="105"/>
    </location>
</feature>
<evidence type="ECO:0000256" key="1">
    <source>
        <dbReference type="ARBA" id="ARBA00012528"/>
    </source>
</evidence>
<dbReference type="CDD" id="cd01949">
    <property type="entry name" value="GGDEF"/>
    <property type="match status" value="1"/>
</dbReference>
<comment type="caution">
    <text evidence="4">The sequence shown here is derived from an EMBL/GenBank/DDBJ whole genome shotgun (WGS) entry which is preliminary data.</text>
</comment>